<keyword evidence="1" id="KW-0812">Transmembrane</keyword>
<dbReference type="AlphaFoldDB" id="A0A914XKT2"/>
<keyword evidence="1" id="KW-0472">Membrane</keyword>
<organism evidence="2 3">
    <name type="scientific">Plectus sambesii</name>
    <dbReference type="NCBI Taxonomy" id="2011161"/>
    <lineage>
        <taxon>Eukaryota</taxon>
        <taxon>Metazoa</taxon>
        <taxon>Ecdysozoa</taxon>
        <taxon>Nematoda</taxon>
        <taxon>Chromadorea</taxon>
        <taxon>Plectida</taxon>
        <taxon>Plectina</taxon>
        <taxon>Plectoidea</taxon>
        <taxon>Plectidae</taxon>
        <taxon>Plectus</taxon>
    </lineage>
</organism>
<keyword evidence="1" id="KW-1133">Transmembrane helix</keyword>
<name>A0A914XKT2_9BILA</name>
<keyword evidence="2" id="KW-1185">Reference proteome</keyword>
<accession>A0A914XKT2</accession>
<evidence type="ECO:0000313" key="2">
    <source>
        <dbReference type="Proteomes" id="UP000887566"/>
    </source>
</evidence>
<feature type="transmembrane region" description="Helical" evidence="1">
    <location>
        <begin position="20"/>
        <end position="44"/>
    </location>
</feature>
<evidence type="ECO:0000313" key="3">
    <source>
        <dbReference type="WBParaSite" id="PSAMB.scaffold922size38555.g9758.t1"/>
    </source>
</evidence>
<proteinExistence type="predicted"/>
<dbReference type="Proteomes" id="UP000887566">
    <property type="component" value="Unplaced"/>
</dbReference>
<reference evidence="3" key="1">
    <citation type="submission" date="2022-11" db="UniProtKB">
        <authorList>
            <consortium name="WormBaseParasite"/>
        </authorList>
    </citation>
    <scope>IDENTIFICATION</scope>
</reference>
<dbReference type="WBParaSite" id="PSAMB.scaffold922size38555.g9758.t1">
    <property type="protein sequence ID" value="PSAMB.scaffold922size38555.g9758.t1"/>
    <property type="gene ID" value="PSAMB.scaffold922size38555.g9758"/>
</dbReference>
<protein>
    <submittedName>
        <fullName evidence="3">Uncharacterized protein</fullName>
    </submittedName>
</protein>
<sequence length="66" mass="6696">MTVVLAARNELLPIELVARATASSAAVAITAVAAPSFSVLLVHISARHDAAPSRLAANLSSSRSSN</sequence>
<evidence type="ECO:0000256" key="1">
    <source>
        <dbReference type="SAM" id="Phobius"/>
    </source>
</evidence>